<feature type="compositionally biased region" description="Basic and acidic residues" evidence="6">
    <location>
        <begin position="1059"/>
        <end position="1081"/>
    </location>
</feature>
<dbReference type="InterPro" id="IPR035497">
    <property type="entry name" value="Caskin1/2_SAM_1"/>
</dbReference>
<proteinExistence type="predicted"/>
<feature type="compositionally biased region" description="Polar residues" evidence="6">
    <location>
        <begin position="987"/>
        <end position="996"/>
    </location>
</feature>
<feature type="compositionally biased region" description="Low complexity" evidence="6">
    <location>
        <begin position="1214"/>
        <end position="1224"/>
    </location>
</feature>
<feature type="region of interest" description="Disordered" evidence="6">
    <location>
        <begin position="799"/>
        <end position="824"/>
    </location>
</feature>
<feature type="repeat" description="ANK" evidence="4">
    <location>
        <begin position="116"/>
        <end position="148"/>
    </location>
</feature>
<evidence type="ECO:0000259" key="7">
    <source>
        <dbReference type="PROSITE" id="PS50002"/>
    </source>
</evidence>
<evidence type="ECO:0000313" key="9">
    <source>
        <dbReference type="EMBL" id="CAH1795709.1"/>
    </source>
</evidence>
<comment type="caution">
    <text evidence="9">The sequence shown here is derived from an EMBL/GenBank/DDBJ whole genome shotgun (WGS) entry which is preliminary data.</text>
</comment>
<feature type="region of interest" description="Disordered" evidence="6">
    <location>
        <begin position="1112"/>
        <end position="1170"/>
    </location>
</feature>
<protein>
    <recommendedName>
        <fullName evidence="11">Caskin-1-like</fullName>
    </recommendedName>
</protein>
<dbReference type="InterPro" id="IPR001452">
    <property type="entry name" value="SH3_domain"/>
</dbReference>
<feature type="region of interest" description="Disordered" evidence="6">
    <location>
        <begin position="856"/>
        <end position="899"/>
    </location>
</feature>
<dbReference type="SUPFAM" id="SSF47769">
    <property type="entry name" value="SAM/Pointed domain"/>
    <property type="match status" value="2"/>
</dbReference>
<feature type="region of interest" description="Disordered" evidence="6">
    <location>
        <begin position="363"/>
        <end position="540"/>
    </location>
</feature>
<feature type="compositionally biased region" description="Polar residues" evidence="6">
    <location>
        <begin position="394"/>
        <end position="415"/>
    </location>
</feature>
<dbReference type="Gene3D" id="2.30.30.40">
    <property type="entry name" value="SH3 Domains"/>
    <property type="match status" value="1"/>
</dbReference>
<organism evidence="9 10">
    <name type="scientific">Owenia fusiformis</name>
    <name type="common">Polychaete worm</name>
    <dbReference type="NCBI Taxonomy" id="6347"/>
    <lineage>
        <taxon>Eukaryota</taxon>
        <taxon>Metazoa</taxon>
        <taxon>Spiralia</taxon>
        <taxon>Lophotrochozoa</taxon>
        <taxon>Annelida</taxon>
        <taxon>Polychaeta</taxon>
        <taxon>Sedentaria</taxon>
        <taxon>Canalipalpata</taxon>
        <taxon>Sabellida</taxon>
        <taxon>Oweniida</taxon>
        <taxon>Oweniidae</taxon>
        <taxon>Owenia</taxon>
    </lineage>
</organism>
<gene>
    <name evidence="9" type="ORF">OFUS_LOCUS20213</name>
</gene>
<feature type="domain" description="SAM" evidence="8">
    <location>
        <begin position="680"/>
        <end position="744"/>
    </location>
</feature>
<feature type="compositionally biased region" description="Low complexity" evidence="6">
    <location>
        <begin position="452"/>
        <end position="461"/>
    </location>
</feature>
<feature type="compositionally biased region" description="Low complexity" evidence="6">
    <location>
        <begin position="868"/>
        <end position="881"/>
    </location>
</feature>
<dbReference type="InterPro" id="IPR001660">
    <property type="entry name" value="SAM"/>
</dbReference>
<feature type="compositionally biased region" description="Low complexity" evidence="6">
    <location>
        <begin position="1026"/>
        <end position="1039"/>
    </location>
</feature>
<dbReference type="CDD" id="cd09497">
    <property type="entry name" value="SAM_caskin1_2_repeat1"/>
    <property type="match status" value="1"/>
</dbReference>
<dbReference type="PRINTS" id="PR01415">
    <property type="entry name" value="ANKYRIN"/>
</dbReference>
<dbReference type="InterPro" id="IPR036770">
    <property type="entry name" value="Ankyrin_rpt-contain_sf"/>
</dbReference>
<feature type="domain" description="SAM" evidence="8">
    <location>
        <begin position="611"/>
        <end position="674"/>
    </location>
</feature>
<dbReference type="Gene3D" id="1.25.40.20">
    <property type="entry name" value="Ankyrin repeat-containing domain"/>
    <property type="match status" value="2"/>
</dbReference>
<evidence type="ECO:0000256" key="1">
    <source>
        <dbReference type="ARBA" id="ARBA00022443"/>
    </source>
</evidence>
<feature type="repeat" description="ANK" evidence="4">
    <location>
        <begin position="50"/>
        <end position="82"/>
    </location>
</feature>
<keyword evidence="3 4" id="KW-0040">ANK repeat</keyword>
<keyword evidence="1 5" id="KW-0728">SH3 domain</keyword>
<sequence length="1449" mass="158499">MGKDTELLQAVKDQDSQSVQKILKKEKGLQGKGKLIGSNKKLNINYQDEDGMSALHQAALVGNTEIMYALLESGAQVDVKDNKGMRPLHYAAWQGKMEPVKILLDNKSCSNEQANDGESPLHLACQHGHLDVASGLLQHQGDPTIRNNIHKTPLDLACEFGRNRVAELLMQSNLCSHLLVESQDDMSDNDRTTCLHLAAKNGHSDIIRLLCNNGVDINRQTLQGTCLHEAAMYGKIEVVKLLLDCGIDVNKPNSYDQTALDIVNKYTTSKAAKELKQLLKDASSAVYARALKDFSNPYEPNSICFKEGDYLTVLEQCPDGMWKGFVMHDGQLAKSGYFPSNHVVLVDKQAVINHNPQRLSAYGLKKVNTPQVPDLLNRNPPYHNSNPHLIDRNSYGSYNGQLERNSYGSSSNSLHIDTRNHNGRNSYGSLGPDDNFPPPPSPNYSPRFLGISRSPRSPRSPAGRDEYGRSSTFQFPPVMQNNQPYPKPGTPEHIEWPRISNGGSIRAGSPCRDSPTGSNRNSLASLDSGKSGGSHYDNARPMHNFANVIVTNQHQPNPHRLSGQSYDSSGVSSRQSYHSGSSGSIGSLDRLEESGYSSQVNVHDLYHSGMSDTEVLHAWLCDLHFQEYYNNFLQAGYDMGTISRMTPEDLTAIGITKPGHRKRLKAEISKLHIHDGIPDYKPANIFDWLRFLGLTDYYDTLCRQGYDSIDGVTDITWEDLEEIGIKKLGHQKKMMLAIDRLKRIDSNSKRLSTHSSVSSHSDHRGSMDLLETSSMSSQGSQSRWSGDMKDSAYGSQVVDIMPSRPGKSSSGESLSTAGSGPELKTFQQPANQEIVHIRNNSSHGLTYQPDVVAINRGVPRSGTNDTLGSDGDSGSSSSGSGHYQSSFYGPSGRKTPEMVLDGDATPVLERRNYDDADGGGTLRRTTAVVNPQMAKPIKPVAKIVAKSKRGNTTPEILKMDCNGDGPFKKQEIIYDQPAEYVKGSPTGGSPRNSTVPGSPRHGSPRNSAQNSPRTSLMHPPGSPRHAPNMAAGIAQAAAARAKKAPPPPPKRTNSIKSDIGVKVDVKTDNDVSPKHSPKADLGKAALPPKPPAHVVQQQLQQQLQQRQQNIQLENASNNSVKNLTDKFNKTPPKGLVDPNSEVDDFPPPPPPIAVHDNVNKSDPSGITRVAKTLDDNIAELESLETQLKQQSMDLDKPVKQDKPHNIDQDRLRSESSSPRSGSASPNLTRDGVNSGSASPNLRRDGVNASNLSIDSNTLPFANENVGTIKSRDKQNKPSIVSSNGEGEETQLNQSMFEETGTMKRKPVNKNIVHNIQDNGYDDSTIKRRPNGSAGQHQSHNAMDTYADDTGTIRRQPKPAQPAVTQHFEDTGTVKRRPPSHNHIQAEPQGNRKVPPPKPVRRESSNPGGEEDMKTRAATGESGDVLNDIGNMLQGLTDELDAMLELEFDE</sequence>
<accession>A0A8S4PPR8</accession>
<evidence type="ECO:0000256" key="3">
    <source>
        <dbReference type="ARBA" id="ARBA00023043"/>
    </source>
</evidence>
<dbReference type="InterPro" id="IPR035498">
    <property type="entry name" value="Caskin1/2_SAM_2"/>
</dbReference>
<feature type="compositionally biased region" description="Polar residues" evidence="6">
    <location>
        <begin position="1276"/>
        <end position="1291"/>
    </location>
</feature>
<dbReference type="OrthoDB" id="5314041at2759"/>
<name>A0A8S4PPR8_OWEFU</name>
<feature type="compositionally biased region" description="Polar residues" evidence="6">
    <location>
        <begin position="1332"/>
        <end position="1341"/>
    </location>
</feature>
<dbReference type="Pfam" id="PF00536">
    <property type="entry name" value="SAM_1"/>
    <property type="match status" value="2"/>
</dbReference>
<feature type="compositionally biased region" description="Polar residues" evidence="6">
    <location>
        <begin position="515"/>
        <end position="525"/>
    </location>
</feature>
<dbReference type="PANTHER" id="PTHR24174:SF16">
    <property type="entry name" value="CASKIN-2"/>
    <property type="match status" value="1"/>
</dbReference>
<evidence type="ECO:0000256" key="4">
    <source>
        <dbReference type="PROSITE-ProRule" id="PRU00023"/>
    </source>
</evidence>
<feature type="compositionally biased region" description="Polar residues" evidence="6">
    <location>
        <begin position="1247"/>
        <end position="1267"/>
    </location>
</feature>
<reference evidence="9" key="1">
    <citation type="submission" date="2022-03" db="EMBL/GenBank/DDBJ databases">
        <authorList>
            <person name="Martin C."/>
        </authorList>
    </citation>
    <scope>NUCLEOTIDE SEQUENCE</scope>
</reference>
<dbReference type="FunFam" id="1.10.150.50:FF:000028">
    <property type="entry name" value="caskin-2 isoform X2"/>
    <property type="match status" value="1"/>
</dbReference>
<dbReference type="PROSITE" id="PS50088">
    <property type="entry name" value="ANK_REPEAT"/>
    <property type="match status" value="5"/>
</dbReference>
<dbReference type="Gene3D" id="1.10.150.50">
    <property type="entry name" value="Transcription Factor, Ets-1"/>
    <property type="match status" value="2"/>
</dbReference>
<dbReference type="CDD" id="cd09498">
    <property type="entry name" value="SAM_caskin1_2_repeat2"/>
    <property type="match status" value="1"/>
</dbReference>
<feature type="region of interest" description="Disordered" evidence="6">
    <location>
        <begin position="554"/>
        <end position="589"/>
    </location>
</feature>
<feature type="compositionally biased region" description="Basic and acidic residues" evidence="6">
    <location>
        <begin position="1193"/>
        <end position="1213"/>
    </location>
</feature>
<feature type="repeat" description="ANK" evidence="4">
    <location>
        <begin position="83"/>
        <end position="115"/>
    </location>
</feature>
<evidence type="ECO:0000256" key="5">
    <source>
        <dbReference type="PROSITE-ProRule" id="PRU00192"/>
    </source>
</evidence>
<keyword evidence="2" id="KW-0677">Repeat</keyword>
<dbReference type="Pfam" id="PF12796">
    <property type="entry name" value="Ank_2"/>
    <property type="match status" value="2"/>
</dbReference>
<dbReference type="EMBL" id="CAIIXF020000009">
    <property type="protein sequence ID" value="CAH1795709.1"/>
    <property type="molecule type" value="Genomic_DNA"/>
</dbReference>
<dbReference type="PROSITE" id="PS50105">
    <property type="entry name" value="SAM_DOMAIN"/>
    <property type="match status" value="2"/>
</dbReference>
<feature type="compositionally biased region" description="Polar residues" evidence="6">
    <location>
        <begin position="1183"/>
        <end position="1192"/>
    </location>
</feature>
<evidence type="ECO:0008006" key="11">
    <source>
        <dbReference type="Google" id="ProtNLM"/>
    </source>
</evidence>
<dbReference type="SMART" id="SM00454">
    <property type="entry name" value="SAM"/>
    <property type="match status" value="2"/>
</dbReference>
<feature type="compositionally biased region" description="Low complexity" evidence="6">
    <location>
        <begin position="562"/>
        <end position="587"/>
    </location>
</feature>
<evidence type="ECO:0000256" key="6">
    <source>
        <dbReference type="SAM" id="MobiDB-lite"/>
    </source>
</evidence>
<feature type="compositionally biased region" description="Polar residues" evidence="6">
    <location>
        <begin position="1225"/>
        <end position="1239"/>
    </location>
</feature>
<evidence type="ECO:0000259" key="8">
    <source>
        <dbReference type="PROSITE" id="PS50105"/>
    </source>
</evidence>
<feature type="domain" description="SH3" evidence="7">
    <location>
        <begin position="283"/>
        <end position="348"/>
    </location>
</feature>
<feature type="compositionally biased region" description="Polar residues" evidence="6">
    <location>
        <begin position="1113"/>
        <end position="1122"/>
    </location>
</feature>
<dbReference type="SUPFAM" id="SSF48403">
    <property type="entry name" value="Ankyrin repeat"/>
    <property type="match status" value="1"/>
</dbReference>
<dbReference type="InterPro" id="IPR036028">
    <property type="entry name" value="SH3-like_dom_sf"/>
</dbReference>
<dbReference type="PROSITE" id="PS50297">
    <property type="entry name" value="ANK_REP_REGION"/>
    <property type="match status" value="5"/>
</dbReference>
<feature type="region of interest" description="Disordered" evidence="6">
    <location>
        <begin position="1182"/>
        <end position="1291"/>
    </location>
</feature>
<dbReference type="SUPFAM" id="SSF50044">
    <property type="entry name" value="SH3-domain"/>
    <property type="match status" value="1"/>
</dbReference>
<feature type="compositionally biased region" description="Polar residues" evidence="6">
    <location>
        <begin position="469"/>
        <end position="484"/>
    </location>
</feature>
<evidence type="ECO:0000313" key="10">
    <source>
        <dbReference type="Proteomes" id="UP000749559"/>
    </source>
</evidence>
<keyword evidence="10" id="KW-1185">Reference proteome</keyword>
<dbReference type="Pfam" id="PF00023">
    <property type="entry name" value="Ank"/>
    <property type="match status" value="1"/>
</dbReference>
<dbReference type="SMART" id="SM00326">
    <property type="entry name" value="SH3"/>
    <property type="match status" value="1"/>
</dbReference>
<feature type="region of interest" description="Disordered" evidence="6">
    <location>
        <begin position="1313"/>
        <end position="1425"/>
    </location>
</feature>
<feature type="region of interest" description="Disordered" evidence="6">
    <location>
        <begin position="904"/>
        <end position="923"/>
    </location>
</feature>
<dbReference type="SMART" id="SM00248">
    <property type="entry name" value="ANK"/>
    <property type="match status" value="6"/>
</dbReference>
<feature type="repeat" description="ANK" evidence="4">
    <location>
        <begin position="222"/>
        <end position="254"/>
    </location>
</feature>
<feature type="region of interest" description="Disordered" evidence="6">
    <location>
        <begin position="980"/>
        <end position="1092"/>
    </location>
</feature>
<dbReference type="InterPro" id="IPR013761">
    <property type="entry name" value="SAM/pointed_sf"/>
</dbReference>
<dbReference type="InterPro" id="IPR002110">
    <property type="entry name" value="Ankyrin_rpt"/>
</dbReference>
<evidence type="ECO:0000256" key="2">
    <source>
        <dbReference type="ARBA" id="ARBA00022737"/>
    </source>
</evidence>
<dbReference type="PROSITE" id="PS50002">
    <property type="entry name" value="SH3"/>
    <property type="match status" value="1"/>
</dbReference>
<feature type="repeat" description="ANK" evidence="4">
    <location>
        <begin position="190"/>
        <end position="222"/>
    </location>
</feature>
<feature type="compositionally biased region" description="Low complexity" evidence="6">
    <location>
        <begin position="803"/>
        <end position="820"/>
    </location>
</feature>
<dbReference type="InterPro" id="IPR033635">
    <property type="entry name" value="ANKS1/Caskin"/>
</dbReference>
<dbReference type="Proteomes" id="UP000749559">
    <property type="component" value="Unassembled WGS sequence"/>
</dbReference>
<dbReference type="PANTHER" id="PTHR24174">
    <property type="entry name" value="ANKYRIN REPEAT AND STERILE ALPHA MOTIF DOMAIN-CONTAINING PROTEIN 1"/>
    <property type="match status" value="1"/>
</dbReference>
<feature type="compositionally biased region" description="Polar residues" evidence="6">
    <location>
        <begin position="1004"/>
        <end position="1014"/>
    </location>
</feature>